<evidence type="ECO:0000313" key="2">
    <source>
        <dbReference type="EMBL" id="KAG8628722.1"/>
    </source>
</evidence>
<evidence type="ECO:0008006" key="4">
    <source>
        <dbReference type="Google" id="ProtNLM"/>
    </source>
</evidence>
<dbReference type="InterPro" id="IPR050275">
    <property type="entry name" value="PGM_Phosphatase"/>
</dbReference>
<dbReference type="EMBL" id="JAESVG020000003">
    <property type="protein sequence ID" value="KAG8628722.1"/>
    <property type="molecule type" value="Genomic_DNA"/>
</dbReference>
<feature type="compositionally biased region" description="Low complexity" evidence="1">
    <location>
        <begin position="75"/>
        <end position="84"/>
    </location>
</feature>
<dbReference type="GO" id="GO:0016791">
    <property type="term" value="F:phosphatase activity"/>
    <property type="evidence" value="ECO:0007669"/>
    <property type="project" value="TreeGrafter"/>
</dbReference>
<keyword evidence="3" id="KW-1185">Reference proteome</keyword>
<dbReference type="InterPro" id="IPR029033">
    <property type="entry name" value="His_PPase_superfam"/>
</dbReference>
<dbReference type="Pfam" id="PF00300">
    <property type="entry name" value="His_Phos_1"/>
    <property type="match status" value="1"/>
</dbReference>
<evidence type="ECO:0000313" key="3">
    <source>
        <dbReference type="Proteomes" id="UP000809789"/>
    </source>
</evidence>
<dbReference type="Gene3D" id="3.40.50.1240">
    <property type="entry name" value="Phosphoglycerate mutase-like"/>
    <property type="match status" value="1"/>
</dbReference>
<feature type="region of interest" description="Disordered" evidence="1">
    <location>
        <begin position="1"/>
        <end position="26"/>
    </location>
</feature>
<feature type="region of interest" description="Disordered" evidence="1">
    <location>
        <begin position="54"/>
        <end position="84"/>
    </location>
</feature>
<dbReference type="CDD" id="cd07067">
    <property type="entry name" value="HP_PGM_like"/>
    <property type="match status" value="1"/>
</dbReference>
<accession>A0A8K0L4A3</accession>
<comment type="caution">
    <text evidence="2">The sequence shown here is derived from an EMBL/GenBank/DDBJ whole genome shotgun (WGS) entry which is preliminary data.</text>
</comment>
<protein>
    <recommendedName>
        <fullName evidence="4">Phosphoglycerate mutase-like protein</fullName>
    </recommendedName>
</protein>
<proteinExistence type="predicted"/>
<dbReference type="SMART" id="SM00855">
    <property type="entry name" value="PGAM"/>
    <property type="match status" value="1"/>
</dbReference>
<evidence type="ECO:0000256" key="1">
    <source>
        <dbReference type="SAM" id="MobiDB-lite"/>
    </source>
</evidence>
<sequence length="445" mass="49378">MMEKLHNDAGSPRDWQRPQTPSQPRQPWVTALKMVTFILSVLGLLALHSSTTVARPQDDVGPAPTKFSYAQRMGSPSKTSFSISTSATANPVASGISVDGGKAYIKYSTVEGYFLQDLNTTDPATFDYTAQNFGLLNRTYPSDTWFTTRFQTQWQRFSTHLSQLNARSPPHISYKLLFLARHGEGTHNSAETFYTTPSWNCYYAQADGNSTTTWADATLTPSGESQSARARNYWTRLLKEQRITPPQSFYVSPLTRCLQTADETWRDVPLPRGLYRPVVKELLREGMSIHTCDRRSSRGVIAENFPAMRFETTFAENDMLWSGIVAETPTAQDYRSKLLLHDVWGADREQVVSFTSHSGETRSLLRVLGHVPFSLSTGSVLPVLVKGEKVRERPGEVTTEPWKESAWCTNGAPVTSVAGGACVCSDGVTPTAVSPGVVFTTRPVR</sequence>
<name>A0A8K0L4A3_9PEZI</name>
<gene>
    <name evidence="2" type="ORF">KVT40_002587</name>
</gene>
<dbReference type="PANTHER" id="PTHR48100:SF32">
    <property type="entry name" value="ANCHORED PROTEIN, PUTATIVE (AFU_ORTHOLOGUE AFUA_1G10590)-RELATED"/>
    <property type="match status" value="1"/>
</dbReference>
<reference evidence="2" key="1">
    <citation type="submission" date="2021-07" db="EMBL/GenBank/DDBJ databases">
        <title>Elsinoe batatas strain:CRI-CJ2 Genome sequencing and assembly.</title>
        <authorList>
            <person name="Huang L."/>
        </authorList>
    </citation>
    <scope>NUCLEOTIDE SEQUENCE</scope>
    <source>
        <strain evidence="2">CRI-CJ2</strain>
    </source>
</reference>
<dbReference type="AlphaFoldDB" id="A0A8K0L4A3"/>
<feature type="compositionally biased region" description="Low complexity" evidence="1">
    <location>
        <begin position="17"/>
        <end position="26"/>
    </location>
</feature>
<dbReference type="OrthoDB" id="496981at2759"/>
<dbReference type="PANTHER" id="PTHR48100">
    <property type="entry name" value="BROAD-SPECIFICITY PHOSPHATASE YOR283W-RELATED"/>
    <property type="match status" value="1"/>
</dbReference>
<organism evidence="2 3">
    <name type="scientific">Elsinoe batatas</name>
    <dbReference type="NCBI Taxonomy" id="2601811"/>
    <lineage>
        <taxon>Eukaryota</taxon>
        <taxon>Fungi</taxon>
        <taxon>Dikarya</taxon>
        <taxon>Ascomycota</taxon>
        <taxon>Pezizomycotina</taxon>
        <taxon>Dothideomycetes</taxon>
        <taxon>Dothideomycetidae</taxon>
        <taxon>Myriangiales</taxon>
        <taxon>Elsinoaceae</taxon>
        <taxon>Elsinoe</taxon>
    </lineage>
</organism>
<dbReference type="Proteomes" id="UP000809789">
    <property type="component" value="Unassembled WGS sequence"/>
</dbReference>
<dbReference type="GO" id="GO:0005737">
    <property type="term" value="C:cytoplasm"/>
    <property type="evidence" value="ECO:0007669"/>
    <property type="project" value="TreeGrafter"/>
</dbReference>
<dbReference type="SUPFAM" id="SSF53254">
    <property type="entry name" value="Phosphoglycerate mutase-like"/>
    <property type="match status" value="1"/>
</dbReference>
<dbReference type="InterPro" id="IPR013078">
    <property type="entry name" value="His_Pase_superF_clade-1"/>
</dbReference>